<gene>
    <name evidence="1" type="ordered locus">DEHA2D13662g</name>
</gene>
<dbReference type="AlphaFoldDB" id="Q6BRU9"/>
<evidence type="ECO:0000313" key="1">
    <source>
        <dbReference type="EMBL" id="CAG87239.1"/>
    </source>
</evidence>
<name>Q6BRU9_DEBHA</name>
<dbReference type="KEGG" id="dha:DEHA2D13662g"/>
<sequence length="94" mass="10832">MRMTGSACCFDLRYHLEYYLQSMYTQTSSTKNPTLLTTPYSSSTLQFRTQPPPSLHPPLLSPPALHTHSTLYPHLYSHLYIHTTHKIHTTQNSL</sequence>
<dbReference type="RefSeq" id="XP_459071.1">
    <property type="nucleotide sequence ID" value="XM_459071.1"/>
</dbReference>
<reference evidence="1 2" key="1">
    <citation type="journal article" date="2004" name="Nature">
        <title>Genome evolution in yeasts.</title>
        <authorList>
            <consortium name="Genolevures"/>
            <person name="Dujon B."/>
            <person name="Sherman D."/>
            <person name="Fischer G."/>
            <person name="Durrens P."/>
            <person name="Casaregola S."/>
            <person name="Lafontaine I."/>
            <person name="de Montigny J."/>
            <person name="Marck C."/>
            <person name="Neuveglise C."/>
            <person name="Talla E."/>
            <person name="Goffard N."/>
            <person name="Frangeul L."/>
            <person name="Aigle M."/>
            <person name="Anthouard V."/>
            <person name="Babour A."/>
            <person name="Barbe V."/>
            <person name="Barnay S."/>
            <person name="Blanchin S."/>
            <person name="Beckerich J.M."/>
            <person name="Beyne E."/>
            <person name="Bleykasten C."/>
            <person name="Boisrame A."/>
            <person name="Boyer J."/>
            <person name="Cattolico L."/>
            <person name="Confanioleri F."/>
            <person name="de Daruvar A."/>
            <person name="Despons L."/>
            <person name="Fabre E."/>
            <person name="Fairhead C."/>
            <person name="Ferry-Dumazet H."/>
            <person name="Groppi A."/>
            <person name="Hantraye F."/>
            <person name="Hennequin C."/>
            <person name="Jauniaux N."/>
            <person name="Joyet P."/>
            <person name="Kachouri R."/>
            <person name="Kerrest A."/>
            <person name="Koszul R."/>
            <person name="Lemaire M."/>
            <person name="Lesur I."/>
            <person name="Ma L."/>
            <person name="Muller H."/>
            <person name="Nicaud J.M."/>
            <person name="Nikolski M."/>
            <person name="Oztas S."/>
            <person name="Ozier-Kalogeropoulos O."/>
            <person name="Pellenz S."/>
            <person name="Potier S."/>
            <person name="Richard G.F."/>
            <person name="Straub M.L."/>
            <person name="Suleau A."/>
            <person name="Swennene D."/>
            <person name="Tekaia F."/>
            <person name="Wesolowski-Louvel M."/>
            <person name="Westhof E."/>
            <person name="Wirth B."/>
            <person name="Zeniou-Meyer M."/>
            <person name="Zivanovic I."/>
            <person name="Bolotin-Fukuhara M."/>
            <person name="Thierry A."/>
            <person name="Bouchier C."/>
            <person name="Caudron B."/>
            <person name="Scarpelli C."/>
            <person name="Gaillardin C."/>
            <person name="Weissenbach J."/>
            <person name="Wincker P."/>
            <person name="Souciet J.L."/>
        </authorList>
    </citation>
    <scope>NUCLEOTIDE SEQUENCE [LARGE SCALE GENOMIC DNA]</scope>
    <source>
        <strain evidence="2">ATCC 36239 / CBS 767 / BCRC 21394 / JCM 1990 / NBRC 0083 / IGC 2968</strain>
    </source>
</reference>
<dbReference type="HOGENOM" id="CLU_2386097_0_0_1"/>
<keyword evidence="2" id="KW-1185">Reference proteome</keyword>
<proteinExistence type="predicted"/>
<accession>Q6BRU9</accession>
<dbReference type="InParanoid" id="Q6BRU9"/>
<dbReference type="GeneID" id="2901297"/>
<evidence type="ECO:0000313" key="2">
    <source>
        <dbReference type="Proteomes" id="UP000000599"/>
    </source>
</evidence>
<protein>
    <submittedName>
        <fullName evidence="1">DEHA2D13662p</fullName>
    </submittedName>
</protein>
<dbReference type="Proteomes" id="UP000000599">
    <property type="component" value="Chromosome D"/>
</dbReference>
<organism evidence="1 2">
    <name type="scientific">Debaryomyces hansenii (strain ATCC 36239 / CBS 767 / BCRC 21394 / JCM 1990 / NBRC 0083 / IGC 2968)</name>
    <name type="common">Yeast</name>
    <name type="synonym">Torulaspora hansenii</name>
    <dbReference type="NCBI Taxonomy" id="284592"/>
    <lineage>
        <taxon>Eukaryota</taxon>
        <taxon>Fungi</taxon>
        <taxon>Dikarya</taxon>
        <taxon>Ascomycota</taxon>
        <taxon>Saccharomycotina</taxon>
        <taxon>Pichiomycetes</taxon>
        <taxon>Debaryomycetaceae</taxon>
        <taxon>Debaryomyces</taxon>
    </lineage>
</organism>
<dbReference type="EMBL" id="CR382136">
    <property type="protein sequence ID" value="CAG87239.1"/>
    <property type="molecule type" value="Genomic_DNA"/>
</dbReference>